<keyword evidence="2" id="KW-1185">Reference proteome</keyword>
<feature type="non-terminal residue" evidence="1">
    <location>
        <position position="1"/>
    </location>
</feature>
<comment type="caution">
    <text evidence="1">The sequence shown here is derived from an EMBL/GenBank/DDBJ whole genome shotgun (WGS) entry which is preliminary data.</text>
</comment>
<evidence type="ECO:0000313" key="1">
    <source>
        <dbReference type="EMBL" id="KNZ64207.1"/>
    </source>
</evidence>
<dbReference type="AlphaFoldDB" id="A0A0L6VUB7"/>
<sequence length="114" mass="13056">FHYCEPGSELFALEWAVTSGCVIYLDLQEAILNFLKLCNSFPFRNNLTLIHDVCPKYSSKFGCLETQRKRVGMKTNSGSHNNTIARMKHQKIYKIEGSELSWDCDSILSAFVTR</sequence>
<evidence type="ECO:0000313" key="2">
    <source>
        <dbReference type="Proteomes" id="UP000037035"/>
    </source>
</evidence>
<dbReference type="EMBL" id="LAVV01000613">
    <property type="protein sequence ID" value="KNZ64207.1"/>
    <property type="molecule type" value="Genomic_DNA"/>
</dbReference>
<gene>
    <name evidence="1" type="ORF">VP01_10552g1</name>
</gene>
<dbReference type="VEuPathDB" id="FungiDB:VP01_10552g1"/>
<name>A0A0L6VUB7_9BASI</name>
<organism evidence="1 2">
    <name type="scientific">Puccinia sorghi</name>
    <dbReference type="NCBI Taxonomy" id="27349"/>
    <lineage>
        <taxon>Eukaryota</taxon>
        <taxon>Fungi</taxon>
        <taxon>Dikarya</taxon>
        <taxon>Basidiomycota</taxon>
        <taxon>Pucciniomycotina</taxon>
        <taxon>Pucciniomycetes</taxon>
        <taxon>Pucciniales</taxon>
        <taxon>Pucciniaceae</taxon>
        <taxon>Puccinia</taxon>
    </lineage>
</organism>
<reference evidence="1 2" key="1">
    <citation type="submission" date="2015-08" db="EMBL/GenBank/DDBJ databases">
        <title>Next Generation Sequencing and Analysis of the Genome of Puccinia sorghi L Schw, the Causal Agent of Maize Common Rust.</title>
        <authorList>
            <person name="Rochi L."/>
            <person name="Burguener G."/>
            <person name="Darino M."/>
            <person name="Turjanski A."/>
            <person name="Kreff E."/>
            <person name="Dieguez M.J."/>
            <person name="Sacco F."/>
        </authorList>
    </citation>
    <scope>NUCLEOTIDE SEQUENCE [LARGE SCALE GENOMIC DNA]</scope>
    <source>
        <strain evidence="1 2">RO10H11247</strain>
    </source>
</reference>
<protein>
    <submittedName>
        <fullName evidence="1">Uncharacterized protein</fullName>
    </submittedName>
</protein>
<dbReference type="Proteomes" id="UP000037035">
    <property type="component" value="Unassembled WGS sequence"/>
</dbReference>
<proteinExistence type="predicted"/>
<accession>A0A0L6VUB7</accession>